<dbReference type="PANTHER" id="PTHR44051">
    <property type="entry name" value="GLUTATHIONE S-TRANSFERASE-RELATED"/>
    <property type="match status" value="1"/>
</dbReference>
<dbReference type="SUPFAM" id="SSF47616">
    <property type="entry name" value="GST C-terminal domain-like"/>
    <property type="match status" value="1"/>
</dbReference>
<dbReference type="Pfam" id="PF02798">
    <property type="entry name" value="GST_N"/>
    <property type="match status" value="1"/>
</dbReference>
<dbReference type="PROSITE" id="PS50404">
    <property type="entry name" value="GST_NTER"/>
    <property type="match status" value="1"/>
</dbReference>
<feature type="domain" description="GST N-terminal" evidence="1">
    <location>
        <begin position="1"/>
        <end position="80"/>
    </location>
</feature>
<protein>
    <submittedName>
        <fullName evidence="3">Glutathione S-transferase</fullName>
    </submittedName>
</protein>
<dbReference type="SFLD" id="SFLDG00358">
    <property type="entry name" value="Main_(cytGST)"/>
    <property type="match status" value="1"/>
</dbReference>
<dbReference type="EMBL" id="CP053418">
    <property type="protein sequence ID" value="QJW85396.1"/>
    <property type="molecule type" value="Genomic_DNA"/>
</dbReference>
<dbReference type="Gene3D" id="3.40.30.10">
    <property type="entry name" value="Glutaredoxin"/>
    <property type="match status" value="1"/>
</dbReference>
<evidence type="ECO:0000259" key="2">
    <source>
        <dbReference type="PROSITE" id="PS50405"/>
    </source>
</evidence>
<dbReference type="PANTHER" id="PTHR44051:SF8">
    <property type="entry name" value="GLUTATHIONE S-TRANSFERASE GSTA"/>
    <property type="match status" value="1"/>
</dbReference>
<dbReference type="SUPFAM" id="SSF52833">
    <property type="entry name" value="Thioredoxin-like"/>
    <property type="match status" value="1"/>
</dbReference>
<name>A0ABX6P8V9_9BURK</name>
<gene>
    <name evidence="3" type="ORF">HK414_24615</name>
</gene>
<evidence type="ECO:0000259" key="1">
    <source>
        <dbReference type="PROSITE" id="PS50404"/>
    </source>
</evidence>
<reference evidence="3 4" key="2">
    <citation type="submission" date="2020-05" db="EMBL/GenBank/DDBJ databases">
        <authorList>
            <person name="Khan S.A."/>
            <person name="Jeon C.O."/>
            <person name="Chun B.H."/>
        </authorList>
    </citation>
    <scope>NUCLEOTIDE SEQUENCE [LARGE SCALE GENOMIC DNA]</scope>
    <source>
        <strain evidence="3 4">H242</strain>
    </source>
</reference>
<dbReference type="SFLD" id="SFLDS00019">
    <property type="entry name" value="Glutathione_Transferase_(cytos"/>
    <property type="match status" value="1"/>
</dbReference>
<evidence type="ECO:0000313" key="3">
    <source>
        <dbReference type="EMBL" id="QJW85396.1"/>
    </source>
</evidence>
<dbReference type="InterPro" id="IPR004045">
    <property type="entry name" value="Glutathione_S-Trfase_N"/>
</dbReference>
<dbReference type="Gene3D" id="1.20.1050.10">
    <property type="match status" value="1"/>
</dbReference>
<keyword evidence="4" id="KW-1185">Reference proteome</keyword>
<evidence type="ECO:0000313" key="4">
    <source>
        <dbReference type="Proteomes" id="UP000500826"/>
    </source>
</evidence>
<organism evidence="3 4">
    <name type="scientific">Ramlibacter terrae</name>
    <dbReference type="NCBI Taxonomy" id="2732511"/>
    <lineage>
        <taxon>Bacteria</taxon>
        <taxon>Pseudomonadati</taxon>
        <taxon>Pseudomonadota</taxon>
        <taxon>Betaproteobacteria</taxon>
        <taxon>Burkholderiales</taxon>
        <taxon>Comamonadaceae</taxon>
        <taxon>Ramlibacter</taxon>
    </lineage>
</organism>
<dbReference type="InterPro" id="IPR036249">
    <property type="entry name" value="Thioredoxin-like_sf"/>
</dbReference>
<dbReference type="CDD" id="cd03057">
    <property type="entry name" value="GST_N_Beta"/>
    <property type="match status" value="1"/>
</dbReference>
<dbReference type="PROSITE" id="PS50405">
    <property type="entry name" value="GST_CTER"/>
    <property type="match status" value="1"/>
</dbReference>
<dbReference type="InterPro" id="IPR010987">
    <property type="entry name" value="Glutathione-S-Trfase_C-like"/>
</dbReference>
<feature type="domain" description="GST C-terminal" evidence="2">
    <location>
        <begin position="86"/>
        <end position="206"/>
    </location>
</feature>
<dbReference type="SFLD" id="SFLDG01150">
    <property type="entry name" value="Main.1:_Beta-like"/>
    <property type="match status" value="1"/>
</dbReference>
<dbReference type="CDD" id="cd03188">
    <property type="entry name" value="GST_C_Beta"/>
    <property type="match status" value="1"/>
</dbReference>
<proteinExistence type="predicted"/>
<reference evidence="3 4" key="1">
    <citation type="submission" date="2020-05" db="EMBL/GenBank/DDBJ databases">
        <title>Ramlibacter rhizophilus sp. nov., isolated from rhizosphere soil of national flower Mugunghwa from South Korea.</title>
        <authorList>
            <person name="Zheng-Fei Y."/>
            <person name="Huan T."/>
        </authorList>
    </citation>
    <scope>NUCLEOTIDE SEQUENCE [LARGE SCALE GENOMIC DNA]</scope>
    <source>
        <strain evidence="3 4">H242</strain>
    </source>
</reference>
<dbReference type="Proteomes" id="UP000500826">
    <property type="component" value="Chromosome"/>
</dbReference>
<accession>A0ABX6P8V9</accession>
<dbReference type="Pfam" id="PF13410">
    <property type="entry name" value="GST_C_2"/>
    <property type="match status" value="1"/>
</dbReference>
<dbReference type="InterPro" id="IPR036282">
    <property type="entry name" value="Glutathione-S-Trfase_C_sf"/>
</dbReference>
<dbReference type="InterPro" id="IPR040079">
    <property type="entry name" value="Glutathione_S-Trfase"/>
</dbReference>
<sequence>MFTLYYAPATCALATHLALEYAGAPYRAESVDFHKQQQRSPEFLRINPKGRVPALATEQGILTETPALLHFIAQSFPEAKLAPLDDAFLMAKVNEFNNYLCATVHVAHAHRVRGYRWADDAAAIEAMKQKVPQTMGDCFALIEERMLKGPWVLGERFSISDPYLFTITRWLEGDGVDVARFPKVADHMRRMEADPVVRKVLADWAA</sequence>